<protein>
    <recommendedName>
        <fullName evidence="2">Bet v I/Major latex protein domain-containing protein</fullName>
    </recommendedName>
</protein>
<accession>A0AAD4XDR8</accession>
<dbReference type="PANTHER" id="PTHR31338:SF16">
    <property type="entry name" value="POLYKETIDE CYCLASE_DEHYDRASE AND LIPID TRANSPORT SUPERFAMILY PROTEIN"/>
    <property type="match status" value="1"/>
</dbReference>
<keyword evidence="4" id="KW-1185">Reference proteome</keyword>
<dbReference type="InterPro" id="IPR000916">
    <property type="entry name" value="Bet_v_I/MLP"/>
</dbReference>
<dbReference type="PANTHER" id="PTHR31338">
    <property type="entry name" value="POLYKETIDE CYCLASE/DEHYDRASE AND LIPID TRANSPORT SUPERFAMILY PROTEIN"/>
    <property type="match status" value="1"/>
</dbReference>
<gene>
    <name evidence="3" type="ORF">MKW98_000892</name>
</gene>
<dbReference type="Pfam" id="PF00407">
    <property type="entry name" value="Bet_v_1"/>
    <property type="match status" value="2"/>
</dbReference>
<name>A0AAD4XDR8_9MAGN</name>
<dbReference type="SUPFAM" id="SSF55961">
    <property type="entry name" value="Bet v1-like"/>
    <property type="match status" value="2"/>
</dbReference>
<dbReference type="InterPro" id="IPR052006">
    <property type="entry name" value="MLP-like"/>
</dbReference>
<evidence type="ECO:0000259" key="2">
    <source>
        <dbReference type="SMART" id="SM01037"/>
    </source>
</evidence>
<reference evidence="3" key="1">
    <citation type="submission" date="2022-04" db="EMBL/GenBank/DDBJ databases">
        <title>A functionally conserved STORR gene fusion in Papaver species that diverged 16.8 million years ago.</title>
        <authorList>
            <person name="Catania T."/>
        </authorList>
    </citation>
    <scope>NUCLEOTIDE SEQUENCE</scope>
    <source>
        <strain evidence="3">S-188037</strain>
    </source>
</reference>
<dbReference type="GO" id="GO:0006952">
    <property type="term" value="P:defense response"/>
    <property type="evidence" value="ECO:0007669"/>
    <property type="project" value="InterPro"/>
</dbReference>
<dbReference type="Proteomes" id="UP001202328">
    <property type="component" value="Unassembled WGS sequence"/>
</dbReference>
<dbReference type="Gene3D" id="3.30.530.20">
    <property type="match status" value="2"/>
</dbReference>
<dbReference type="AlphaFoldDB" id="A0AAD4XDR8"/>
<dbReference type="CDD" id="cd07816">
    <property type="entry name" value="Bet_v1-like"/>
    <property type="match status" value="1"/>
</dbReference>
<evidence type="ECO:0000256" key="1">
    <source>
        <dbReference type="ARBA" id="ARBA00038242"/>
    </source>
</evidence>
<comment type="caution">
    <text evidence="3">The sequence shown here is derived from an EMBL/GenBank/DDBJ whole genome shotgun (WGS) entry which is preliminary data.</text>
</comment>
<evidence type="ECO:0000313" key="3">
    <source>
        <dbReference type="EMBL" id="KAI3899992.1"/>
    </source>
</evidence>
<comment type="similarity">
    <text evidence="1">Belongs to the MLP family.</text>
</comment>
<dbReference type="SMART" id="SM01037">
    <property type="entry name" value="Bet_v_1"/>
    <property type="match status" value="2"/>
</dbReference>
<dbReference type="EMBL" id="JAJJMB010011750">
    <property type="protein sequence ID" value="KAI3899992.1"/>
    <property type="molecule type" value="Genomic_DNA"/>
</dbReference>
<feature type="domain" description="Bet v I/Major latex protein" evidence="2">
    <location>
        <begin position="160"/>
        <end position="309"/>
    </location>
</feature>
<proteinExistence type="inferred from homology"/>
<organism evidence="3 4">
    <name type="scientific">Papaver atlanticum</name>
    <dbReference type="NCBI Taxonomy" id="357466"/>
    <lineage>
        <taxon>Eukaryota</taxon>
        <taxon>Viridiplantae</taxon>
        <taxon>Streptophyta</taxon>
        <taxon>Embryophyta</taxon>
        <taxon>Tracheophyta</taxon>
        <taxon>Spermatophyta</taxon>
        <taxon>Magnoliopsida</taxon>
        <taxon>Ranunculales</taxon>
        <taxon>Papaveraceae</taxon>
        <taxon>Papaveroideae</taxon>
        <taxon>Papaver</taxon>
    </lineage>
</organism>
<dbReference type="InterPro" id="IPR023393">
    <property type="entry name" value="START-like_dom_sf"/>
</dbReference>
<sequence length="310" mass="34791">MAHPHGISGLVGRLVTESEVHCNADKYYTIFKHHEDVPKAVPHLYTSVKVVQGHGITSGCVKEWGYEHEGKSLIVKEKTTYDDETRTIHHSVVGGDLMNDYKKFDATLVVNPKANGHGSIVKWTIDYEKLNDDSPVPIPYVAFFQQDQLSTMAHPHGISGLVGKLFIESEVNCNADKYYQIFKHHVDLPGAVPHLYTSIKVVEGQGTTSGCVKEWCYIIEGKELTCKEITTYTDETRTIHHSVVEGDLMNDYKKFEVTLAVNPKATGHGSIMRWTVDYEKIKENSPVPMPYLATFQQTIEDLNSHLCASD</sequence>
<evidence type="ECO:0000313" key="4">
    <source>
        <dbReference type="Proteomes" id="UP001202328"/>
    </source>
</evidence>
<feature type="domain" description="Bet v I/Major latex protein" evidence="2">
    <location>
        <begin position="9"/>
        <end position="152"/>
    </location>
</feature>